<dbReference type="AlphaFoldDB" id="T1CZH7"/>
<organism evidence="1 2">
    <name type="scientific">Helicobacter fennelliae MRY12-0050</name>
    <dbReference type="NCBI Taxonomy" id="1325130"/>
    <lineage>
        <taxon>Bacteria</taxon>
        <taxon>Pseudomonadati</taxon>
        <taxon>Campylobacterota</taxon>
        <taxon>Epsilonproteobacteria</taxon>
        <taxon>Campylobacterales</taxon>
        <taxon>Helicobacteraceae</taxon>
        <taxon>Helicobacter</taxon>
    </lineage>
</organism>
<comment type="caution">
    <text evidence="1">The sequence shown here is derived from an EMBL/GenBank/DDBJ whole genome shotgun (WGS) entry which is preliminary data.</text>
</comment>
<reference evidence="1 2" key="1">
    <citation type="journal article" date="2013" name="Genome Announc.">
        <title>Draft Genome Sequence of Helicobacter fennelliae Strain MRY12-0050, Isolated from a Bacteremia Patient.</title>
        <authorList>
            <person name="Rimbara E."/>
            <person name="Matsui M."/>
            <person name="Mori S."/>
            <person name="Suzuki S."/>
            <person name="Suzuki M."/>
            <person name="Kim H."/>
            <person name="Sekizuka T."/>
            <person name="Kuroda M."/>
            <person name="Shibayama K."/>
        </authorList>
    </citation>
    <scope>NUCLEOTIDE SEQUENCE [LARGE SCALE GENOMIC DNA]</scope>
    <source>
        <strain evidence="1 2">MRY12-0050</strain>
    </source>
</reference>
<evidence type="ECO:0000313" key="1">
    <source>
        <dbReference type="EMBL" id="GAD19340.1"/>
    </source>
</evidence>
<dbReference type="Proteomes" id="UP000018143">
    <property type="component" value="Unassembled WGS sequence"/>
</dbReference>
<gene>
    <name evidence="1" type="ORF">HFN_0471</name>
</gene>
<dbReference type="STRING" id="1325130.HFN_0471"/>
<name>T1CZH7_9HELI</name>
<protein>
    <submittedName>
        <fullName evidence="1">Uncharacterized protein</fullName>
    </submittedName>
</protein>
<sequence length="39" mass="4261">MPSLMFDKVVEGIVAKNNNVLFYLVLECGNASKSSQNLS</sequence>
<evidence type="ECO:0000313" key="2">
    <source>
        <dbReference type="Proteomes" id="UP000018143"/>
    </source>
</evidence>
<proteinExistence type="predicted"/>
<dbReference type="EMBL" id="BASD01000018">
    <property type="protein sequence ID" value="GAD19340.1"/>
    <property type="molecule type" value="Genomic_DNA"/>
</dbReference>
<accession>T1CZH7</accession>
<keyword evidence="2" id="KW-1185">Reference proteome</keyword>